<dbReference type="RefSeq" id="WP_158132465.1">
    <property type="nucleotide sequence ID" value="NZ_CP034471.1"/>
</dbReference>
<gene>
    <name evidence="1" type="ORF">GKC49_09805</name>
</gene>
<dbReference type="Proteomes" id="UP000461948">
    <property type="component" value="Unassembled WGS sequence"/>
</dbReference>
<evidence type="ECO:0000313" key="1">
    <source>
        <dbReference type="EMBL" id="MSE15415.1"/>
    </source>
</evidence>
<protein>
    <submittedName>
        <fullName evidence="1">Uncharacterized protein</fullName>
    </submittedName>
</protein>
<reference evidence="1 2" key="1">
    <citation type="submission" date="2019-11" db="EMBL/GenBank/DDBJ databases">
        <title>Draft Genome Sequence of Plant Growth-Promoting Rhizosphere-Associated Bacteria.</title>
        <authorList>
            <person name="Vasilyev I.Y."/>
            <person name="Radchenko V."/>
            <person name="Ilnitskaya E.V."/>
        </authorList>
    </citation>
    <scope>NUCLEOTIDE SEQUENCE [LARGE SCALE GENOMIC DNA]</scope>
    <source>
        <strain evidence="1 2">VRA_MhP_f</strain>
    </source>
</reference>
<evidence type="ECO:0000313" key="2">
    <source>
        <dbReference type="Proteomes" id="UP000461948"/>
    </source>
</evidence>
<proteinExistence type="predicted"/>
<organism evidence="1 2">
    <name type="scientific">Enterobacter agglomerans</name>
    <name type="common">Erwinia herbicola</name>
    <name type="synonym">Pantoea agglomerans</name>
    <dbReference type="NCBI Taxonomy" id="549"/>
    <lineage>
        <taxon>Bacteria</taxon>
        <taxon>Pseudomonadati</taxon>
        <taxon>Pseudomonadota</taxon>
        <taxon>Gammaproteobacteria</taxon>
        <taxon>Enterobacterales</taxon>
        <taxon>Erwiniaceae</taxon>
        <taxon>Pantoea</taxon>
        <taxon>Pantoea agglomerans group</taxon>
    </lineage>
</organism>
<sequence>MARTIEQIEYELEKARRERDAWQTTRGGEHNYAMVKIYVSSLEKALSDAIHAQENPSQ</sequence>
<comment type="caution">
    <text evidence="1">The sequence shown here is derived from an EMBL/GenBank/DDBJ whole genome shotgun (WGS) entry which is preliminary data.</text>
</comment>
<accession>A0A7X2MLP8</accession>
<dbReference type="EMBL" id="WKLC01000343">
    <property type="protein sequence ID" value="MSE15415.1"/>
    <property type="molecule type" value="Genomic_DNA"/>
</dbReference>
<name>A0A7X2MLP8_ENTAG</name>
<dbReference type="AlphaFoldDB" id="A0A7X2MLP8"/>